<sequence>MSRLQRGAPRAAPPRGVPRWAFALVALLAVAALGAVLAVAAVHRARVAAALPAAGPVRALAGPDAVPAAAAGLPAVGLPDAAAVPAGCLGGEVDLDTAVLTAQREAPPTPAGAAAFAATVLRWATATPAPPQQAATAGAVLTPDATAAARNLSGVHEPGSATLTTSVAEGRWYLEAFTPEEAVVSVVGRARGTRDGEPAGEAWVAGSLVLRQLEGTWRLHDITGARPVEEIMDIGRPFPGGC</sequence>
<reference evidence="1 2" key="1">
    <citation type="submission" date="2018-02" db="EMBL/GenBank/DDBJ databases">
        <title>Genomic Encyclopedia of Archaeal and Bacterial Type Strains, Phase II (KMG-II): from individual species to whole genera.</title>
        <authorList>
            <person name="Goeker M."/>
        </authorList>
    </citation>
    <scope>NUCLEOTIDE SEQUENCE [LARGE SCALE GENOMIC DNA]</scope>
    <source>
        <strain evidence="1 2">DSM 22857</strain>
    </source>
</reference>
<accession>A0A2S6IVT9</accession>
<organism evidence="1 2">
    <name type="scientific">Kineococcus xinjiangensis</name>
    <dbReference type="NCBI Taxonomy" id="512762"/>
    <lineage>
        <taxon>Bacteria</taxon>
        <taxon>Bacillati</taxon>
        <taxon>Actinomycetota</taxon>
        <taxon>Actinomycetes</taxon>
        <taxon>Kineosporiales</taxon>
        <taxon>Kineosporiaceae</taxon>
        <taxon>Kineococcus</taxon>
    </lineage>
</organism>
<protein>
    <submittedName>
        <fullName evidence="1">Uncharacterized protein</fullName>
    </submittedName>
</protein>
<dbReference type="RefSeq" id="WP_146099417.1">
    <property type="nucleotide sequence ID" value="NZ_PTJD01000002.1"/>
</dbReference>
<comment type="caution">
    <text evidence="1">The sequence shown here is derived from an EMBL/GenBank/DDBJ whole genome shotgun (WGS) entry which is preliminary data.</text>
</comment>
<name>A0A2S6IVT9_9ACTN</name>
<dbReference type="AlphaFoldDB" id="A0A2S6IVT9"/>
<dbReference type="Proteomes" id="UP000239485">
    <property type="component" value="Unassembled WGS sequence"/>
</dbReference>
<evidence type="ECO:0000313" key="1">
    <source>
        <dbReference type="EMBL" id="PPK98184.1"/>
    </source>
</evidence>
<keyword evidence="2" id="KW-1185">Reference proteome</keyword>
<proteinExistence type="predicted"/>
<dbReference type="EMBL" id="PTJD01000002">
    <property type="protein sequence ID" value="PPK98184.1"/>
    <property type="molecule type" value="Genomic_DNA"/>
</dbReference>
<gene>
    <name evidence="1" type="ORF">CLV92_102337</name>
</gene>
<evidence type="ECO:0000313" key="2">
    <source>
        <dbReference type="Proteomes" id="UP000239485"/>
    </source>
</evidence>